<keyword evidence="2" id="KW-1185">Reference proteome</keyword>
<sequence>MISRELEIRWSPLPRNVFKFNAGISGCGHLIQ</sequence>
<name>A0A392S1M3_9FABA</name>
<proteinExistence type="predicted"/>
<comment type="caution">
    <text evidence="1">The sequence shown here is derived from an EMBL/GenBank/DDBJ whole genome shotgun (WGS) entry which is preliminary data.</text>
</comment>
<accession>A0A392S1M3</accession>
<dbReference type="EMBL" id="LXQA010295651">
    <property type="protein sequence ID" value="MCI41736.1"/>
    <property type="molecule type" value="Genomic_DNA"/>
</dbReference>
<dbReference type="AlphaFoldDB" id="A0A392S1M3"/>
<feature type="non-terminal residue" evidence="1">
    <location>
        <position position="32"/>
    </location>
</feature>
<protein>
    <submittedName>
        <fullName evidence="1">Uncharacterized protein</fullName>
    </submittedName>
</protein>
<organism evidence="1 2">
    <name type="scientific">Trifolium medium</name>
    <dbReference type="NCBI Taxonomy" id="97028"/>
    <lineage>
        <taxon>Eukaryota</taxon>
        <taxon>Viridiplantae</taxon>
        <taxon>Streptophyta</taxon>
        <taxon>Embryophyta</taxon>
        <taxon>Tracheophyta</taxon>
        <taxon>Spermatophyta</taxon>
        <taxon>Magnoliopsida</taxon>
        <taxon>eudicotyledons</taxon>
        <taxon>Gunneridae</taxon>
        <taxon>Pentapetalae</taxon>
        <taxon>rosids</taxon>
        <taxon>fabids</taxon>
        <taxon>Fabales</taxon>
        <taxon>Fabaceae</taxon>
        <taxon>Papilionoideae</taxon>
        <taxon>50 kb inversion clade</taxon>
        <taxon>NPAAA clade</taxon>
        <taxon>Hologalegina</taxon>
        <taxon>IRL clade</taxon>
        <taxon>Trifolieae</taxon>
        <taxon>Trifolium</taxon>
    </lineage>
</organism>
<reference evidence="1 2" key="1">
    <citation type="journal article" date="2018" name="Front. Plant Sci.">
        <title>Red Clover (Trifolium pratense) and Zigzag Clover (T. medium) - A Picture of Genomic Similarities and Differences.</title>
        <authorList>
            <person name="Dluhosova J."/>
            <person name="Istvanek J."/>
            <person name="Nedelnik J."/>
            <person name="Repkova J."/>
        </authorList>
    </citation>
    <scope>NUCLEOTIDE SEQUENCE [LARGE SCALE GENOMIC DNA]</scope>
    <source>
        <strain evidence="2">cv. 10/8</strain>
        <tissue evidence="1">Leaf</tissue>
    </source>
</reference>
<evidence type="ECO:0000313" key="2">
    <source>
        <dbReference type="Proteomes" id="UP000265520"/>
    </source>
</evidence>
<dbReference type="Proteomes" id="UP000265520">
    <property type="component" value="Unassembled WGS sequence"/>
</dbReference>
<evidence type="ECO:0000313" key="1">
    <source>
        <dbReference type="EMBL" id="MCI41736.1"/>
    </source>
</evidence>